<evidence type="ECO:0000313" key="3">
    <source>
        <dbReference type="Proteomes" id="UP000295701"/>
    </source>
</evidence>
<dbReference type="InterPro" id="IPR012349">
    <property type="entry name" value="Split_barrel_FMN-bd"/>
</dbReference>
<dbReference type="EMBL" id="SNAA01000005">
    <property type="protein sequence ID" value="TDL81336.1"/>
    <property type="molecule type" value="Genomic_DNA"/>
</dbReference>
<name>A0A4R6AI66_9RHOB</name>
<accession>A0A4R6AI66</accession>
<organism evidence="2 3">
    <name type="scientific">Palleronia sediminis</name>
    <dbReference type="NCBI Taxonomy" id="2547833"/>
    <lineage>
        <taxon>Bacteria</taxon>
        <taxon>Pseudomonadati</taxon>
        <taxon>Pseudomonadota</taxon>
        <taxon>Alphaproteobacteria</taxon>
        <taxon>Rhodobacterales</taxon>
        <taxon>Roseobacteraceae</taxon>
        <taxon>Palleronia</taxon>
    </lineage>
</organism>
<evidence type="ECO:0000259" key="1">
    <source>
        <dbReference type="SMART" id="SM00903"/>
    </source>
</evidence>
<gene>
    <name evidence="2" type="ORF">E2L08_06620</name>
</gene>
<dbReference type="GO" id="GO:0010181">
    <property type="term" value="F:FMN binding"/>
    <property type="evidence" value="ECO:0007669"/>
    <property type="project" value="InterPro"/>
</dbReference>
<dbReference type="PANTHER" id="PTHR43812:SF2">
    <property type="entry name" value="FLAVIN REDUCTASE LIKE DOMAIN-CONTAINING PROTEIN"/>
    <property type="match status" value="1"/>
</dbReference>
<dbReference type="SMART" id="SM00903">
    <property type="entry name" value="Flavin_Reduct"/>
    <property type="match status" value="1"/>
</dbReference>
<dbReference type="Gene3D" id="2.30.110.10">
    <property type="entry name" value="Electron Transport, Fmn-binding Protein, Chain A"/>
    <property type="match status" value="1"/>
</dbReference>
<dbReference type="RefSeq" id="WP_133396280.1">
    <property type="nucleotide sequence ID" value="NZ_SNAA01000005.1"/>
</dbReference>
<proteinExistence type="predicted"/>
<dbReference type="OrthoDB" id="9783347at2"/>
<feature type="domain" description="Flavin reductase like" evidence="1">
    <location>
        <begin position="18"/>
        <end position="168"/>
    </location>
</feature>
<dbReference type="Pfam" id="PF01613">
    <property type="entry name" value="Flavin_Reduct"/>
    <property type="match status" value="1"/>
</dbReference>
<dbReference type="Proteomes" id="UP000295701">
    <property type="component" value="Unassembled WGS sequence"/>
</dbReference>
<evidence type="ECO:0000313" key="2">
    <source>
        <dbReference type="EMBL" id="TDL81336.1"/>
    </source>
</evidence>
<dbReference type="PANTHER" id="PTHR43812">
    <property type="entry name" value="BLR2425 PROTEIN"/>
    <property type="match status" value="1"/>
</dbReference>
<sequence length="201" mass="21771">MFYRPQDGHPLPHDPFGAIVAPRPIGWISTRGADGSENLAPYSFFNAVAYRPPQVMFASTSAKRDRGDTKDSVANIRETGVFCCNVVSSALAEAMNATSGALPRDVDEFAHAGLERAPCETVACSRVASVPAALECRLVQIVRLEGAANFLVIGEVTGVHLDDAMIRDGLLDVTAYRPVARLGYRDYARVEELFEMARPKG</sequence>
<comment type="caution">
    <text evidence="2">The sequence shown here is derived from an EMBL/GenBank/DDBJ whole genome shotgun (WGS) entry which is preliminary data.</text>
</comment>
<dbReference type="SUPFAM" id="SSF50475">
    <property type="entry name" value="FMN-binding split barrel"/>
    <property type="match status" value="1"/>
</dbReference>
<protein>
    <submittedName>
        <fullName evidence="2">Flavin reductase family protein</fullName>
    </submittedName>
</protein>
<dbReference type="GO" id="GO:0016646">
    <property type="term" value="F:oxidoreductase activity, acting on the CH-NH group of donors, NAD or NADP as acceptor"/>
    <property type="evidence" value="ECO:0007669"/>
    <property type="project" value="UniProtKB-ARBA"/>
</dbReference>
<keyword evidence="3" id="KW-1185">Reference proteome</keyword>
<dbReference type="AlphaFoldDB" id="A0A4R6AI66"/>
<dbReference type="InterPro" id="IPR002563">
    <property type="entry name" value="Flavin_Rdtase-like_dom"/>
</dbReference>
<reference evidence="2 3" key="1">
    <citation type="submission" date="2019-03" db="EMBL/GenBank/DDBJ databases">
        <title>Primorskyibacter sp. SS33 isolated from sediments.</title>
        <authorList>
            <person name="Xunke S."/>
        </authorList>
    </citation>
    <scope>NUCLEOTIDE SEQUENCE [LARGE SCALE GENOMIC DNA]</scope>
    <source>
        <strain evidence="2 3">SS33</strain>
    </source>
</reference>